<feature type="domain" description="Alpha-carbonic anhydrase" evidence="10">
    <location>
        <begin position="1"/>
        <end position="144"/>
    </location>
</feature>
<keyword evidence="6 9" id="KW-0862">Zinc</keyword>
<dbReference type="InterPro" id="IPR041891">
    <property type="entry name" value="Alpha_CA_prokaryot-like"/>
</dbReference>
<reference evidence="12" key="1">
    <citation type="journal article" date="2012" name="Nature">
        <title>Algal genomes reveal evolutionary mosaicism and the fate of nucleomorphs.</title>
        <authorList>
            <consortium name="DOE Joint Genome Institute"/>
            <person name="Curtis B.A."/>
            <person name="Tanifuji G."/>
            <person name="Burki F."/>
            <person name="Gruber A."/>
            <person name="Irimia M."/>
            <person name="Maruyama S."/>
            <person name="Arias M.C."/>
            <person name="Ball S.G."/>
            <person name="Gile G.H."/>
            <person name="Hirakawa Y."/>
            <person name="Hopkins J.F."/>
            <person name="Kuo A."/>
            <person name="Rensing S.A."/>
            <person name="Schmutz J."/>
            <person name="Symeonidi A."/>
            <person name="Elias M."/>
            <person name="Eveleigh R.J."/>
            <person name="Herman E.K."/>
            <person name="Klute M.J."/>
            <person name="Nakayama T."/>
            <person name="Obornik M."/>
            <person name="Reyes-Prieto A."/>
            <person name="Armbrust E.V."/>
            <person name="Aves S.J."/>
            <person name="Beiko R.G."/>
            <person name="Coutinho P."/>
            <person name="Dacks J.B."/>
            <person name="Durnford D.G."/>
            <person name="Fast N.M."/>
            <person name="Green B.R."/>
            <person name="Grisdale C.J."/>
            <person name="Hempel F."/>
            <person name="Henrissat B."/>
            <person name="Hoppner M.P."/>
            <person name="Ishida K."/>
            <person name="Kim E."/>
            <person name="Koreny L."/>
            <person name="Kroth P.G."/>
            <person name="Liu Y."/>
            <person name="Malik S.B."/>
            <person name="Maier U.G."/>
            <person name="McRose D."/>
            <person name="Mock T."/>
            <person name="Neilson J.A."/>
            <person name="Onodera N.T."/>
            <person name="Poole A.M."/>
            <person name="Pritham E.J."/>
            <person name="Richards T.A."/>
            <person name="Rocap G."/>
            <person name="Roy S.W."/>
            <person name="Sarai C."/>
            <person name="Schaack S."/>
            <person name="Shirato S."/>
            <person name="Slamovits C.H."/>
            <person name="Spencer D.F."/>
            <person name="Suzuki S."/>
            <person name="Worden A.Z."/>
            <person name="Zauner S."/>
            <person name="Barry K."/>
            <person name="Bell C."/>
            <person name="Bharti A.K."/>
            <person name="Crow J.A."/>
            <person name="Grimwood J."/>
            <person name="Kramer R."/>
            <person name="Lindquist E."/>
            <person name="Lucas S."/>
            <person name="Salamov A."/>
            <person name="McFadden G.I."/>
            <person name="Lane C.E."/>
            <person name="Keeling P.J."/>
            <person name="Gray M.W."/>
            <person name="Grigoriev I.V."/>
            <person name="Archibald J.M."/>
        </authorList>
    </citation>
    <scope>NUCLEOTIDE SEQUENCE</scope>
    <source>
        <strain evidence="12">CCMP2712</strain>
    </source>
</reference>
<dbReference type="SUPFAM" id="SSF51069">
    <property type="entry name" value="Carbonic anhydrase"/>
    <property type="match status" value="1"/>
</dbReference>
<dbReference type="InterPro" id="IPR036398">
    <property type="entry name" value="CA_dom_sf"/>
</dbReference>
<evidence type="ECO:0000256" key="8">
    <source>
        <dbReference type="ARBA" id="ARBA00048348"/>
    </source>
</evidence>
<evidence type="ECO:0000256" key="2">
    <source>
        <dbReference type="ARBA" id="ARBA00002904"/>
    </source>
</evidence>
<comment type="cofactor">
    <cofactor evidence="1 9">
        <name>Zn(2+)</name>
        <dbReference type="ChEBI" id="CHEBI:29105"/>
    </cofactor>
</comment>
<evidence type="ECO:0000256" key="7">
    <source>
        <dbReference type="ARBA" id="ARBA00023239"/>
    </source>
</evidence>
<reference evidence="12" key="2">
    <citation type="submission" date="2012-11" db="EMBL/GenBank/DDBJ databases">
        <authorList>
            <person name="Kuo A."/>
            <person name="Curtis B.A."/>
            <person name="Tanifuji G."/>
            <person name="Burki F."/>
            <person name="Gruber A."/>
            <person name="Irimia M."/>
            <person name="Maruyama S."/>
            <person name="Arias M.C."/>
            <person name="Ball S.G."/>
            <person name="Gile G.H."/>
            <person name="Hirakawa Y."/>
            <person name="Hopkins J.F."/>
            <person name="Rensing S.A."/>
            <person name="Schmutz J."/>
            <person name="Symeonidi A."/>
            <person name="Elias M."/>
            <person name="Eveleigh R.J."/>
            <person name="Herman E.K."/>
            <person name="Klute M.J."/>
            <person name="Nakayama T."/>
            <person name="Obornik M."/>
            <person name="Reyes-Prieto A."/>
            <person name="Armbrust E.V."/>
            <person name="Aves S.J."/>
            <person name="Beiko R.G."/>
            <person name="Coutinho P."/>
            <person name="Dacks J.B."/>
            <person name="Durnford D.G."/>
            <person name="Fast N.M."/>
            <person name="Green B.R."/>
            <person name="Grisdale C."/>
            <person name="Hempe F."/>
            <person name="Henrissat B."/>
            <person name="Hoppner M.P."/>
            <person name="Ishida K.-I."/>
            <person name="Kim E."/>
            <person name="Koreny L."/>
            <person name="Kroth P.G."/>
            <person name="Liu Y."/>
            <person name="Malik S.-B."/>
            <person name="Maier U.G."/>
            <person name="McRose D."/>
            <person name="Mock T."/>
            <person name="Neilson J.A."/>
            <person name="Onodera N.T."/>
            <person name="Poole A.M."/>
            <person name="Pritham E.J."/>
            <person name="Richards T.A."/>
            <person name="Rocap G."/>
            <person name="Roy S.W."/>
            <person name="Sarai C."/>
            <person name="Schaack S."/>
            <person name="Shirato S."/>
            <person name="Slamovits C.H."/>
            <person name="Spencer D.F."/>
            <person name="Suzuki S."/>
            <person name="Worden A.Z."/>
            <person name="Zauner S."/>
            <person name="Barry K."/>
            <person name="Bell C."/>
            <person name="Bharti A.K."/>
            <person name="Crow J.A."/>
            <person name="Grimwood J."/>
            <person name="Kramer R."/>
            <person name="Lindquist E."/>
            <person name="Lucas S."/>
            <person name="Salamov A."/>
            <person name="McFadden G.I."/>
            <person name="Lane C.E."/>
            <person name="Keeling P.J."/>
            <person name="Gray M.W."/>
            <person name="Grigoriev I.V."/>
            <person name="Archibald J.M."/>
        </authorList>
    </citation>
    <scope>NUCLEOTIDE SEQUENCE</scope>
    <source>
        <strain evidence="12">CCMP2712</strain>
    </source>
</reference>
<dbReference type="OrthoDB" id="429145at2759"/>
<evidence type="ECO:0000256" key="6">
    <source>
        <dbReference type="ARBA" id="ARBA00022833"/>
    </source>
</evidence>
<dbReference type="CDD" id="cd03124">
    <property type="entry name" value="alpha_CA_prokaryotic_like"/>
    <property type="match status" value="1"/>
</dbReference>
<dbReference type="STRING" id="905079.L1JH97"/>
<reference evidence="11" key="3">
    <citation type="submission" date="2015-06" db="UniProtKB">
        <authorList>
            <consortium name="EnsemblProtists"/>
        </authorList>
    </citation>
    <scope>IDENTIFICATION</scope>
</reference>
<dbReference type="OMA" id="RIMCETH"/>
<comment type="catalytic activity">
    <reaction evidence="8 9">
        <text>hydrogencarbonate + H(+) = CO2 + H2O</text>
        <dbReference type="Rhea" id="RHEA:10748"/>
        <dbReference type="ChEBI" id="CHEBI:15377"/>
        <dbReference type="ChEBI" id="CHEBI:15378"/>
        <dbReference type="ChEBI" id="CHEBI:16526"/>
        <dbReference type="ChEBI" id="CHEBI:17544"/>
        <dbReference type="EC" id="4.2.1.1"/>
    </reaction>
</comment>
<dbReference type="Gene3D" id="3.10.200.10">
    <property type="entry name" value="Alpha carbonic anhydrase"/>
    <property type="match status" value="1"/>
</dbReference>
<dbReference type="eggNOG" id="KOG0382">
    <property type="taxonomic scope" value="Eukaryota"/>
</dbReference>
<comment type="function">
    <text evidence="2 9">Reversible hydration of carbon dioxide.</text>
</comment>
<dbReference type="EnsemblProtists" id="EKX47514">
    <property type="protein sequence ID" value="EKX47514"/>
    <property type="gene ID" value="GUITHDRAFT_60417"/>
</dbReference>
<dbReference type="PROSITE" id="PS51144">
    <property type="entry name" value="ALPHA_CA_2"/>
    <property type="match status" value="1"/>
</dbReference>
<dbReference type="Proteomes" id="UP000011087">
    <property type="component" value="Unassembled WGS sequence"/>
</dbReference>
<dbReference type="InterPro" id="IPR001148">
    <property type="entry name" value="CA_dom"/>
</dbReference>
<proteinExistence type="inferred from homology"/>
<evidence type="ECO:0000256" key="1">
    <source>
        <dbReference type="ARBA" id="ARBA00001947"/>
    </source>
</evidence>
<dbReference type="Pfam" id="PF00194">
    <property type="entry name" value="Carb_anhydrase"/>
    <property type="match status" value="1"/>
</dbReference>
<evidence type="ECO:0000259" key="10">
    <source>
        <dbReference type="PROSITE" id="PS51144"/>
    </source>
</evidence>
<dbReference type="PANTHER" id="PTHR18952">
    <property type="entry name" value="CARBONIC ANHYDRASE"/>
    <property type="match status" value="1"/>
</dbReference>
<evidence type="ECO:0000256" key="3">
    <source>
        <dbReference type="ARBA" id="ARBA00010718"/>
    </source>
</evidence>
<evidence type="ECO:0000313" key="12">
    <source>
        <dbReference type="Proteomes" id="UP000011087"/>
    </source>
</evidence>
<evidence type="ECO:0000256" key="9">
    <source>
        <dbReference type="RuleBase" id="RU367011"/>
    </source>
</evidence>
<keyword evidence="5 9" id="KW-0479">Metal-binding</keyword>
<protein>
    <recommendedName>
        <fullName evidence="4 9">Carbonic anhydrase</fullName>
        <ecNumber evidence="4 9">4.2.1.1</ecNumber>
    </recommendedName>
</protein>
<accession>A0A0C3TUC6</accession>
<dbReference type="InterPro" id="IPR018338">
    <property type="entry name" value="Carbonic_anhydrase_a-class_CS"/>
</dbReference>
<dbReference type="PaxDb" id="55529-EKX47514"/>
<dbReference type="PANTHER" id="PTHR18952:SF265">
    <property type="entry name" value="CARBONIC ANHYDRASE"/>
    <property type="match status" value="1"/>
</dbReference>
<evidence type="ECO:0000313" key="11">
    <source>
        <dbReference type="EnsemblProtists" id="EKX47514"/>
    </source>
</evidence>
<dbReference type="HOGENOM" id="CLU_039326_0_2_1"/>
<dbReference type="SMART" id="SM01057">
    <property type="entry name" value="Carb_anhydrase"/>
    <property type="match status" value="1"/>
</dbReference>
<dbReference type="EC" id="4.2.1.1" evidence="4 9"/>
<sequence length="144" mass="16193">MQFHIHTPSEHTIDGEHYDMEIHFVHKTDDPKAKSKVRPKGASATRLTGRQIMVMLLPIDFADISQTVMIGSLTHRGADAFSFVPNFKNYLTYSGSFTTPPCSEGVQWVLLRNPIYVYSKDLQVIRSLEGANARPAQPLNGRHV</sequence>
<evidence type="ECO:0000256" key="4">
    <source>
        <dbReference type="ARBA" id="ARBA00012925"/>
    </source>
</evidence>
<dbReference type="PROSITE" id="PS00162">
    <property type="entry name" value="ALPHA_CA_1"/>
    <property type="match status" value="1"/>
</dbReference>
<evidence type="ECO:0000256" key="5">
    <source>
        <dbReference type="ARBA" id="ARBA00022723"/>
    </source>
</evidence>
<organism evidence="11 12">
    <name type="scientific">Guillardia theta (strain CCMP2712)</name>
    <name type="common">Cryptophyte</name>
    <dbReference type="NCBI Taxonomy" id="905079"/>
    <lineage>
        <taxon>Eukaryota</taxon>
        <taxon>Cryptophyceae</taxon>
        <taxon>Pyrenomonadales</taxon>
        <taxon>Geminigeraceae</taxon>
        <taxon>Guillardia</taxon>
    </lineage>
</organism>
<comment type="similarity">
    <text evidence="3 9">Belongs to the alpha-carbonic anhydrase family.</text>
</comment>
<keyword evidence="7 9" id="KW-0456">Lyase</keyword>
<keyword evidence="12" id="KW-1185">Reference proteome</keyword>
<dbReference type="InterPro" id="IPR023561">
    <property type="entry name" value="Carbonic_anhydrase_a-class"/>
</dbReference>
<name>A0A0C3TUC6_GUITC</name>